<name>A0A0A0KCD7_CUCSA</name>
<dbReference type="GO" id="GO:0005179">
    <property type="term" value="F:hormone activity"/>
    <property type="evidence" value="ECO:0007669"/>
    <property type="project" value="UniProtKB-KW"/>
</dbReference>
<organism evidence="8 9">
    <name type="scientific">Cucumis sativus</name>
    <name type="common">Cucumber</name>
    <dbReference type="NCBI Taxonomy" id="3659"/>
    <lineage>
        <taxon>Eukaryota</taxon>
        <taxon>Viridiplantae</taxon>
        <taxon>Streptophyta</taxon>
        <taxon>Embryophyta</taxon>
        <taxon>Tracheophyta</taxon>
        <taxon>Spermatophyta</taxon>
        <taxon>Magnoliopsida</taxon>
        <taxon>eudicotyledons</taxon>
        <taxon>Gunneridae</taxon>
        <taxon>Pentapetalae</taxon>
        <taxon>rosids</taxon>
        <taxon>fabids</taxon>
        <taxon>Cucurbitales</taxon>
        <taxon>Cucurbitaceae</taxon>
        <taxon>Benincaseae</taxon>
        <taxon>Cucumis</taxon>
    </lineage>
</organism>
<evidence type="ECO:0000256" key="7">
    <source>
        <dbReference type="SAM" id="SignalP"/>
    </source>
</evidence>
<dbReference type="GO" id="GO:0040008">
    <property type="term" value="P:regulation of growth"/>
    <property type="evidence" value="ECO:0007669"/>
    <property type="project" value="UniProtKB-ARBA"/>
</dbReference>
<dbReference type="GO" id="GO:0019722">
    <property type="term" value="P:calcium-mediated signaling"/>
    <property type="evidence" value="ECO:0000318"/>
    <property type="project" value="GO_Central"/>
</dbReference>
<evidence type="ECO:0000256" key="3">
    <source>
        <dbReference type="ARBA" id="ARBA00022525"/>
    </source>
</evidence>
<dbReference type="PANTHER" id="PTHR33136">
    <property type="entry name" value="RAPID ALKALINIZATION FACTOR-LIKE"/>
    <property type="match status" value="1"/>
</dbReference>
<reference evidence="8 9" key="1">
    <citation type="journal article" date="2009" name="Nat. Genet.">
        <title>The genome of the cucumber, Cucumis sativus L.</title>
        <authorList>
            <person name="Huang S."/>
            <person name="Li R."/>
            <person name="Zhang Z."/>
            <person name="Li L."/>
            <person name="Gu X."/>
            <person name="Fan W."/>
            <person name="Lucas W.J."/>
            <person name="Wang X."/>
            <person name="Xie B."/>
            <person name="Ni P."/>
            <person name="Ren Y."/>
            <person name="Zhu H."/>
            <person name="Li J."/>
            <person name="Lin K."/>
            <person name="Jin W."/>
            <person name="Fei Z."/>
            <person name="Li G."/>
            <person name="Staub J."/>
            <person name="Kilian A."/>
            <person name="van der Vossen E.A."/>
            <person name="Wu Y."/>
            <person name="Guo J."/>
            <person name="He J."/>
            <person name="Jia Z."/>
            <person name="Ren Y."/>
            <person name="Tian G."/>
            <person name="Lu Y."/>
            <person name="Ruan J."/>
            <person name="Qian W."/>
            <person name="Wang M."/>
            <person name="Huang Q."/>
            <person name="Li B."/>
            <person name="Xuan Z."/>
            <person name="Cao J."/>
            <person name="Asan"/>
            <person name="Wu Z."/>
            <person name="Zhang J."/>
            <person name="Cai Q."/>
            <person name="Bai Y."/>
            <person name="Zhao B."/>
            <person name="Han Y."/>
            <person name="Li Y."/>
            <person name="Li X."/>
            <person name="Wang S."/>
            <person name="Shi Q."/>
            <person name="Liu S."/>
            <person name="Cho W.K."/>
            <person name="Kim J.Y."/>
            <person name="Xu Y."/>
            <person name="Heller-Uszynska K."/>
            <person name="Miao H."/>
            <person name="Cheng Z."/>
            <person name="Zhang S."/>
            <person name="Wu J."/>
            <person name="Yang Y."/>
            <person name="Kang H."/>
            <person name="Li M."/>
            <person name="Liang H."/>
            <person name="Ren X."/>
            <person name="Shi Z."/>
            <person name="Wen M."/>
            <person name="Jian M."/>
            <person name="Yang H."/>
            <person name="Zhang G."/>
            <person name="Yang Z."/>
            <person name="Chen R."/>
            <person name="Liu S."/>
            <person name="Li J."/>
            <person name="Ma L."/>
            <person name="Liu H."/>
            <person name="Zhou Y."/>
            <person name="Zhao J."/>
            <person name="Fang X."/>
            <person name="Li G."/>
            <person name="Fang L."/>
            <person name="Li Y."/>
            <person name="Liu D."/>
            <person name="Zheng H."/>
            <person name="Zhang Y."/>
            <person name="Qin N."/>
            <person name="Li Z."/>
            <person name="Yang G."/>
            <person name="Yang S."/>
            <person name="Bolund L."/>
            <person name="Kristiansen K."/>
            <person name="Zheng H."/>
            <person name="Li S."/>
            <person name="Zhang X."/>
            <person name="Yang H."/>
            <person name="Wang J."/>
            <person name="Sun R."/>
            <person name="Zhang B."/>
            <person name="Jiang S."/>
            <person name="Wang J."/>
            <person name="Du Y."/>
            <person name="Li S."/>
        </authorList>
    </citation>
    <scope>NUCLEOTIDE SEQUENCE [LARGE SCALE GENOMIC DNA]</scope>
    <source>
        <strain evidence="9">cv. 9930</strain>
    </source>
</reference>
<dbReference type="SMR" id="A0A0A0KCD7"/>
<evidence type="ECO:0000256" key="4">
    <source>
        <dbReference type="ARBA" id="ARBA00022702"/>
    </source>
</evidence>
<dbReference type="OMA" id="HCARNNH"/>
<proteinExistence type="inferred from homology"/>
<dbReference type="KEGG" id="csv:101222199"/>
<dbReference type="STRING" id="3659.A0A0A0KCD7"/>
<evidence type="ECO:0000256" key="5">
    <source>
        <dbReference type="ARBA" id="ARBA00022729"/>
    </source>
</evidence>
<keyword evidence="9" id="KW-1185">Reference proteome</keyword>
<dbReference type="OrthoDB" id="1863600at2759"/>
<feature type="signal peptide" evidence="7">
    <location>
        <begin position="1"/>
        <end position="23"/>
    </location>
</feature>
<protein>
    <submittedName>
        <fullName evidence="8">F3H9.8 protein</fullName>
    </submittedName>
</protein>
<sequence>MKLGLCLLLLVAAIAITLPVALCDWTRAYGNPDYAFWGTAEPATINDVDDSRRLLFQYGFAYKYPKNKYLGYDALRKNNSPCRHRGHSYYDCTKRRKANPYRRGCIAITGCARFTD</sequence>
<feature type="chain" id="PRO_5001971964" evidence="7">
    <location>
        <begin position="24"/>
        <end position="116"/>
    </location>
</feature>
<dbReference type="AlphaFoldDB" id="A0A0A0KCD7"/>
<keyword evidence="6" id="KW-1015">Disulfide bond</keyword>
<dbReference type="Pfam" id="PF05498">
    <property type="entry name" value="RALF"/>
    <property type="match status" value="1"/>
</dbReference>
<accession>A0A0A0KCD7</accession>
<evidence type="ECO:0000256" key="1">
    <source>
        <dbReference type="ARBA" id="ARBA00004613"/>
    </source>
</evidence>
<keyword evidence="4" id="KW-0372">Hormone</keyword>
<evidence type="ECO:0000256" key="2">
    <source>
        <dbReference type="ARBA" id="ARBA00009178"/>
    </source>
</evidence>
<reference evidence="8 9" key="2">
    <citation type="journal article" date="2009" name="PLoS ONE">
        <title>An integrated genetic and cytogenetic map of the cucumber genome.</title>
        <authorList>
            <person name="Ren Y."/>
            <person name="Zhang Z."/>
            <person name="Liu J."/>
            <person name="Staub J.E."/>
            <person name="Han Y."/>
            <person name="Cheng Z."/>
            <person name="Li X."/>
            <person name="Lu J."/>
            <person name="Miao H."/>
            <person name="Kang H."/>
            <person name="Xie B."/>
            <person name="Gu X."/>
            <person name="Wang X."/>
            <person name="Du Y."/>
            <person name="Jin W."/>
            <person name="Huang S."/>
        </authorList>
    </citation>
    <scope>NUCLEOTIDE SEQUENCE [LARGE SCALE GENOMIC DNA]</scope>
    <source>
        <strain evidence="9">cv. 9930</strain>
    </source>
</reference>
<keyword evidence="3" id="KW-0964">Secreted</keyword>
<gene>
    <name evidence="8" type="ORF">Csa_6G199790</name>
</gene>
<dbReference type="GO" id="GO:0005576">
    <property type="term" value="C:extracellular region"/>
    <property type="evidence" value="ECO:0007669"/>
    <property type="project" value="UniProtKB-SubCell"/>
</dbReference>
<keyword evidence="5 7" id="KW-0732">Signal</keyword>
<evidence type="ECO:0000256" key="6">
    <source>
        <dbReference type="ARBA" id="ARBA00023157"/>
    </source>
</evidence>
<dbReference type="Gramene" id="KGN47203">
    <property type="protein sequence ID" value="KGN47203"/>
    <property type="gene ID" value="Csa_6G199790"/>
</dbReference>
<evidence type="ECO:0000313" key="8">
    <source>
        <dbReference type="EMBL" id="KGN47203.1"/>
    </source>
</evidence>
<reference evidence="8 9" key="3">
    <citation type="journal article" date="2010" name="BMC Genomics">
        <title>Transcriptome sequencing and comparative analysis of cucumber flowers with different sex types.</title>
        <authorList>
            <person name="Guo S."/>
            <person name="Zheng Y."/>
            <person name="Joung J.G."/>
            <person name="Liu S."/>
            <person name="Zhang Z."/>
            <person name="Crasta O.R."/>
            <person name="Sobral B.W."/>
            <person name="Xu Y."/>
            <person name="Huang S."/>
            <person name="Fei Z."/>
        </authorList>
    </citation>
    <scope>NUCLEOTIDE SEQUENCE [LARGE SCALE GENOMIC DNA]</scope>
    <source>
        <strain evidence="9">cv. 9930</strain>
    </source>
</reference>
<dbReference type="EMBL" id="CM002927">
    <property type="protein sequence ID" value="KGN47203.1"/>
    <property type="molecule type" value="Genomic_DNA"/>
</dbReference>
<comment type="similarity">
    <text evidence="2">Belongs to the plant rapid alkalinization factor (RALF) family.</text>
</comment>
<evidence type="ECO:0000313" key="9">
    <source>
        <dbReference type="Proteomes" id="UP000029981"/>
    </source>
</evidence>
<dbReference type="PANTHER" id="PTHR33136:SF6">
    <property type="entry name" value="PROTEIN RALF-LIKE 34"/>
    <property type="match status" value="1"/>
</dbReference>
<dbReference type="Proteomes" id="UP000029981">
    <property type="component" value="Chromosome 6"/>
</dbReference>
<dbReference type="InterPro" id="IPR008801">
    <property type="entry name" value="RALF"/>
</dbReference>
<comment type="subcellular location">
    <subcellularLocation>
        <location evidence="1">Secreted</location>
    </subcellularLocation>
</comment>
<reference evidence="8 9" key="4">
    <citation type="journal article" date="2011" name="BMC Genomics">
        <title>RNA-Seq improves annotation of protein-coding genes in the cucumber genome.</title>
        <authorList>
            <person name="Li Z."/>
            <person name="Zhang Z."/>
            <person name="Yan P."/>
            <person name="Huang S."/>
            <person name="Fei Z."/>
            <person name="Lin K."/>
        </authorList>
    </citation>
    <scope>NUCLEOTIDE SEQUENCE [LARGE SCALE GENOMIC DNA]</scope>
    <source>
        <strain evidence="9">cv. 9930</strain>
    </source>
</reference>